<dbReference type="EnsemblPlants" id="OB02G22300.1">
    <property type="protein sequence ID" value="OB02G22300.1"/>
    <property type="gene ID" value="OB02G22300"/>
</dbReference>
<keyword evidence="2" id="KW-1185">Reference proteome</keyword>
<evidence type="ECO:0000313" key="1">
    <source>
        <dbReference type="EnsemblPlants" id="OB02G22300.1"/>
    </source>
</evidence>
<reference evidence="1" key="1">
    <citation type="submission" date="2013-04" db="UniProtKB">
        <authorList>
            <consortium name="EnsemblPlants"/>
        </authorList>
    </citation>
    <scope>IDENTIFICATION</scope>
</reference>
<accession>J3LC63</accession>
<dbReference type="AlphaFoldDB" id="J3LC63"/>
<organism evidence="1">
    <name type="scientific">Oryza brachyantha</name>
    <name type="common">malo sina</name>
    <dbReference type="NCBI Taxonomy" id="4533"/>
    <lineage>
        <taxon>Eukaryota</taxon>
        <taxon>Viridiplantae</taxon>
        <taxon>Streptophyta</taxon>
        <taxon>Embryophyta</taxon>
        <taxon>Tracheophyta</taxon>
        <taxon>Spermatophyta</taxon>
        <taxon>Magnoliopsida</taxon>
        <taxon>Liliopsida</taxon>
        <taxon>Poales</taxon>
        <taxon>Poaceae</taxon>
        <taxon>BOP clade</taxon>
        <taxon>Oryzoideae</taxon>
        <taxon>Oryzeae</taxon>
        <taxon>Oryzinae</taxon>
        <taxon>Oryza</taxon>
    </lineage>
</organism>
<evidence type="ECO:0000313" key="2">
    <source>
        <dbReference type="Proteomes" id="UP000006038"/>
    </source>
</evidence>
<sequence length="61" mass="6375">MPLPCLLDCNSGALQTCSPTLIRSATVSLGVPKEAAEHVKAPAAELEIHRESINSASESTE</sequence>
<name>J3LC63_ORYBR</name>
<dbReference type="Gramene" id="OB02G22300.1">
    <property type="protein sequence ID" value="OB02G22300.1"/>
    <property type="gene ID" value="OB02G22300"/>
</dbReference>
<proteinExistence type="predicted"/>
<dbReference type="Proteomes" id="UP000006038">
    <property type="component" value="Unassembled WGS sequence"/>
</dbReference>
<dbReference type="HOGENOM" id="CLU_2926321_0_0_1"/>
<protein>
    <submittedName>
        <fullName evidence="1">Uncharacterized protein</fullName>
    </submittedName>
</protein>